<reference evidence="2" key="2">
    <citation type="submission" date="2021-04" db="EMBL/GenBank/DDBJ databases">
        <authorList>
            <person name="Gilroy R."/>
        </authorList>
    </citation>
    <scope>NUCLEOTIDE SEQUENCE</scope>
    <source>
        <strain evidence="2">ChiSjej5B23-2810</strain>
    </source>
</reference>
<accession>A0A9D2P8X3</accession>
<dbReference type="Proteomes" id="UP000823906">
    <property type="component" value="Unassembled WGS sequence"/>
</dbReference>
<reference evidence="2" key="1">
    <citation type="journal article" date="2021" name="PeerJ">
        <title>Extensive microbial diversity within the chicken gut microbiome revealed by metagenomics and culture.</title>
        <authorList>
            <person name="Gilroy R."/>
            <person name="Ravi A."/>
            <person name="Getino M."/>
            <person name="Pursley I."/>
            <person name="Horton D.L."/>
            <person name="Alikhan N.F."/>
            <person name="Baker D."/>
            <person name="Gharbi K."/>
            <person name="Hall N."/>
            <person name="Watson M."/>
            <person name="Adriaenssens E.M."/>
            <person name="Foster-Nyarko E."/>
            <person name="Jarju S."/>
            <person name="Secka A."/>
            <person name="Antonio M."/>
            <person name="Oren A."/>
            <person name="Chaudhuri R.R."/>
            <person name="La Ragione R."/>
            <person name="Hildebrand F."/>
            <person name="Pallen M.J."/>
        </authorList>
    </citation>
    <scope>NUCLEOTIDE SEQUENCE</scope>
    <source>
        <strain evidence="2">ChiSjej5B23-2810</strain>
    </source>
</reference>
<name>A0A9D2P8X3_9FIRM</name>
<sequence length="63" mass="7163">MNGHDIAWQKMNGFVDQEILDDRRKLLLFEHCETSVTKGFANGALILMMLAVAASFVWFTFLA</sequence>
<feature type="transmembrane region" description="Helical" evidence="1">
    <location>
        <begin position="43"/>
        <end position="62"/>
    </location>
</feature>
<dbReference type="AlphaFoldDB" id="A0A9D2P8X3"/>
<keyword evidence="1" id="KW-0472">Membrane</keyword>
<keyword evidence="1" id="KW-1133">Transmembrane helix</keyword>
<gene>
    <name evidence="2" type="ORF">H9703_00105</name>
</gene>
<proteinExistence type="predicted"/>
<comment type="caution">
    <text evidence="2">The sequence shown here is derived from an EMBL/GenBank/DDBJ whole genome shotgun (WGS) entry which is preliminary data.</text>
</comment>
<keyword evidence="1" id="KW-0812">Transmembrane</keyword>
<evidence type="ECO:0000313" key="3">
    <source>
        <dbReference type="Proteomes" id="UP000823906"/>
    </source>
</evidence>
<dbReference type="EMBL" id="DWWN01000001">
    <property type="protein sequence ID" value="HJC44538.1"/>
    <property type="molecule type" value="Genomic_DNA"/>
</dbReference>
<evidence type="ECO:0000313" key="2">
    <source>
        <dbReference type="EMBL" id="HJC44538.1"/>
    </source>
</evidence>
<evidence type="ECO:0000256" key="1">
    <source>
        <dbReference type="SAM" id="Phobius"/>
    </source>
</evidence>
<protein>
    <submittedName>
        <fullName evidence="2">Uncharacterized protein</fullName>
    </submittedName>
</protein>
<organism evidence="2 3">
    <name type="scientific">Candidatus Faecalibacterium faecigallinarum</name>
    <dbReference type="NCBI Taxonomy" id="2838577"/>
    <lineage>
        <taxon>Bacteria</taxon>
        <taxon>Bacillati</taxon>
        <taxon>Bacillota</taxon>
        <taxon>Clostridia</taxon>
        <taxon>Eubacteriales</taxon>
        <taxon>Oscillospiraceae</taxon>
        <taxon>Faecalibacterium</taxon>
    </lineage>
</organism>